<dbReference type="InterPro" id="IPR039552">
    <property type="entry name" value="IS66_C"/>
</dbReference>
<protein>
    <submittedName>
        <fullName evidence="6">Transposase</fullName>
    </submittedName>
</protein>
<name>A0AB73IVI2_9BURK</name>
<evidence type="ECO:0000256" key="1">
    <source>
        <dbReference type="SAM" id="MobiDB-lite"/>
    </source>
</evidence>
<dbReference type="InterPro" id="IPR024463">
    <property type="entry name" value="Transposase_TnpC_homeodom"/>
</dbReference>
<evidence type="ECO:0000259" key="2">
    <source>
        <dbReference type="Pfam" id="PF03050"/>
    </source>
</evidence>
<feature type="domain" description="Transposase IS66 central" evidence="2">
    <location>
        <begin position="184"/>
        <end position="465"/>
    </location>
</feature>
<dbReference type="Pfam" id="PF13005">
    <property type="entry name" value="zf-IS66"/>
    <property type="match status" value="1"/>
</dbReference>
<dbReference type="InterPro" id="IPR024474">
    <property type="entry name" value="Znf_dom_IS66"/>
</dbReference>
<dbReference type="AlphaFoldDB" id="A0AB73IVI2"/>
<dbReference type="Proteomes" id="UP001229486">
    <property type="component" value="Unassembled WGS sequence"/>
</dbReference>
<dbReference type="PANTHER" id="PTHR33678">
    <property type="entry name" value="BLL1576 PROTEIN"/>
    <property type="match status" value="1"/>
</dbReference>
<evidence type="ECO:0000259" key="4">
    <source>
        <dbReference type="Pfam" id="PF13007"/>
    </source>
</evidence>
<dbReference type="PANTHER" id="PTHR33678:SF1">
    <property type="entry name" value="BLL1576 PROTEIN"/>
    <property type="match status" value="1"/>
</dbReference>
<dbReference type="InterPro" id="IPR052344">
    <property type="entry name" value="Transposase-related"/>
</dbReference>
<evidence type="ECO:0000259" key="3">
    <source>
        <dbReference type="Pfam" id="PF13005"/>
    </source>
</evidence>
<evidence type="ECO:0000313" key="7">
    <source>
        <dbReference type="Proteomes" id="UP001229486"/>
    </source>
</evidence>
<dbReference type="Pfam" id="PF13007">
    <property type="entry name" value="LZ_Tnp_IS66"/>
    <property type="match status" value="1"/>
</dbReference>
<gene>
    <name evidence="6" type="ORF">J2793_007512</name>
</gene>
<feature type="domain" description="Transposase TnpC homeodomain" evidence="4">
    <location>
        <begin position="49"/>
        <end position="121"/>
    </location>
</feature>
<feature type="region of interest" description="Disordered" evidence="1">
    <location>
        <begin position="96"/>
        <end position="121"/>
    </location>
</feature>
<organism evidence="6 7">
    <name type="scientific">Paraburkholderia caledonica</name>
    <dbReference type="NCBI Taxonomy" id="134536"/>
    <lineage>
        <taxon>Bacteria</taxon>
        <taxon>Pseudomonadati</taxon>
        <taxon>Pseudomonadota</taxon>
        <taxon>Betaproteobacteria</taxon>
        <taxon>Burkholderiales</taxon>
        <taxon>Burkholderiaceae</taxon>
        <taxon>Paraburkholderia</taxon>
    </lineage>
</organism>
<proteinExistence type="predicted"/>
<reference evidence="6" key="1">
    <citation type="submission" date="2023-07" db="EMBL/GenBank/DDBJ databases">
        <title>Sorghum-associated microbial communities from plants grown in Nebraska, USA.</title>
        <authorList>
            <person name="Schachtman D."/>
        </authorList>
    </citation>
    <scope>NUCLEOTIDE SEQUENCE</scope>
    <source>
        <strain evidence="6">DS1061</strain>
    </source>
</reference>
<dbReference type="Pfam" id="PF13817">
    <property type="entry name" value="DDE_Tnp_IS66_C"/>
    <property type="match status" value="1"/>
</dbReference>
<evidence type="ECO:0000259" key="5">
    <source>
        <dbReference type="Pfam" id="PF13817"/>
    </source>
</evidence>
<evidence type="ECO:0000313" key="6">
    <source>
        <dbReference type="EMBL" id="MDP9652037.1"/>
    </source>
</evidence>
<feature type="compositionally biased region" description="Basic and acidic residues" evidence="1">
    <location>
        <begin position="99"/>
        <end position="108"/>
    </location>
</feature>
<feature type="domain" description="Transposase IS66 C-terminal" evidence="5">
    <location>
        <begin position="472"/>
        <end position="509"/>
    </location>
</feature>
<dbReference type="Pfam" id="PF03050">
    <property type="entry name" value="DDE_Tnp_IS66"/>
    <property type="match status" value="1"/>
</dbReference>
<accession>A0AB73IVI2</accession>
<feature type="domain" description="Transposase IS66 zinc-finger binding" evidence="3">
    <location>
        <begin position="128"/>
        <end position="170"/>
    </location>
</feature>
<dbReference type="RefSeq" id="WP_392396513.1">
    <property type="nucleotide sequence ID" value="NZ_JAURTK010000054.1"/>
</dbReference>
<sequence>MNLPIDLDSLSPDQLRALAGQLITEVQVKDREVSERDRELHYRQTRIDQLSHEIAILKRQQFGRRSEQLNSEQMSLLEEAIDGDIAAIEMELEQLKPSPAERQREQPKRTPLPPQLPRTDIHHEPVSTACHCGCERVRIGEDISEKLDYAPGVFTVERHIRGKWVCRKCETLIQTPVPAHVIDKGIPTAGLLASVLVSKYADHLPLYRQAQIFSRAGLAIPRSTLGAWVGMCGVQLQPLVDALRHEILQQRVLHADETPVQMLSPGKGKTHRAYLWAYTSTQFSDLRGVVYDFADSRAGAHARAFLEGWRGKLVCDNYGGYKASFQQGVIEIGCAAHARRKFFELHANHSSQVAGHALPFFSALYDIERDAAELNVDERYRLRQSRAKPVYDALHEWLTTQRKLVCDGSGIANALDYSLKRWEALTRYLDDGSVPIDNNWVENQIRPWAIGRANWMFAGSLRAGQRAAAIMSLLRSAQLNGHDPHTYLKDILTRLPTHKACAITDLLPHRWQNSQAC</sequence>
<dbReference type="InterPro" id="IPR004291">
    <property type="entry name" value="Transposase_IS66_central"/>
</dbReference>
<comment type="caution">
    <text evidence="6">The sequence shown here is derived from an EMBL/GenBank/DDBJ whole genome shotgun (WGS) entry which is preliminary data.</text>
</comment>
<dbReference type="EMBL" id="JAURTK010000054">
    <property type="protein sequence ID" value="MDP9652037.1"/>
    <property type="molecule type" value="Genomic_DNA"/>
</dbReference>
<dbReference type="NCBIfam" id="NF033517">
    <property type="entry name" value="transpos_IS66"/>
    <property type="match status" value="1"/>
</dbReference>